<dbReference type="InterPro" id="IPR002034">
    <property type="entry name" value="AIPM/Hcit_synth_CS"/>
</dbReference>
<name>A0A1H5WKN0_XYLRU</name>
<dbReference type="InterPro" id="IPR013709">
    <property type="entry name" value="2-isopropylmalate_synth_dimer"/>
</dbReference>
<dbReference type="SUPFAM" id="SSF51569">
    <property type="entry name" value="Aldolase"/>
    <property type="match status" value="1"/>
</dbReference>
<dbReference type="AlphaFoldDB" id="A0A1H5WKN0"/>
<evidence type="ECO:0000256" key="1">
    <source>
        <dbReference type="ARBA" id="ARBA00022605"/>
    </source>
</evidence>
<dbReference type="InterPro" id="IPR050073">
    <property type="entry name" value="2-IPM_HCS-like"/>
</dbReference>
<dbReference type="Pfam" id="PF00682">
    <property type="entry name" value="HMGL-like"/>
    <property type="match status" value="1"/>
</dbReference>
<protein>
    <submittedName>
        <fullName evidence="7">D-citramalate synthase</fullName>
    </submittedName>
</protein>
<dbReference type="InterPro" id="IPR000891">
    <property type="entry name" value="PYR_CT"/>
</dbReference>
<feature type="domain" description="Pyruvate carboxyltransferase" evidence="6">
    <location>
        <begin position="17"/>
        <end position="278"/>
    </location>
</feature>
<dbReference type="Gene3D" id="1.10.238.260">
    <property type="match status" value="1"/>
</dbReference>
<evidence type="ECO:0000313" key="8">
    <source>
        <dbReference type="Proteomes" id="UP000236735"/>
    </source>
</evidence>
<dbReference type="EMBL" id="FNUV01000006">
    <property type="protein sequence ID" value="SEG00052.1"/>
    <property type="molecule type" value="Genomic_DNA"/>
</dbReference>
<evidence type="ECO:0000313" key="7">
    <source>
        <dbReference type="EMBL" id="SEG00052.1"/>
    </source>
</evidence>
<dbReference type="PROSITE" id="PS50991">
    <property type="entry name" value="PYR_CT"/>
    <property type="match status" value="1"/>
</dbReference>
<keyword evidence="4" id="KW-0100">Branched-chain amino acid biosynthesis</keyword>
<dbReference type="InterPro" id="IPR036230">
    <property type="entry name" value="LeuA_allosteric_dom_sf"/>
</dbReference>
<dbReference type="Gene3D" id="3.20.20.70">
    <property type="entry name" value="Aldolase class I"/>
    <property type="match status" value="1"/>
</dbReference>
<dbReference type="InterPro" id="IPR013785">
    <property type="entry name" value="Aldolase_TIM"/>
</dbReference>
<dbReference type="GO" id="GO:0003852">
    <property type="term" value="F:2-isopropylmalate synthase activity"/>
    <property type="evidence" value="ECO:0007669"/>
    <property type="project" value="InterPro"/>
</dbReference>
<keyword evidence="1" id="KW-0028">Amino-acid biosynthesis</keyword>
<evidence type="ECO:0000256" key="4">
    <source>
        <dbReference type="ARBA" id="ARBA00023304"/>
    </source>
</evidence>
<sequence length="524" mass="58653">MGTAEQVSHYKSLRPFVEIMDSTLRDGEQTNGVSFLPHEKLIIARMLLHDLNVDRIEVASARVSEGEKEAVSMICRYAEKIDKLDKVEVLGFVDGGQSVDWIVSCGAKVVNLLAKGSLRHCQEQLGKTPEQHIEDICQAVKYARSKGLTVNIYLEDWSNGMKDSPEYVYQVMDALCDIGIRRFMLPDTLGIMNPLQCIEYFRKMMKRYPDTHFDFHAHNDYDLAVSNSLAAVLSGAKGLHVTVNGLGERCGNAPLSSVQVILKDQFHAKTNINEDKLNDISRLVESYSGIAIAPNQPIIGDNVFTQVAGVHADGDNKNGLYQNELVPERFGRKREYALGKNSGKANIAKNLKELGLELTPEQTRRVTQRITELGDKKEIVTQEDLPFIVSDVLKHDAPEDKVKLVSYVVSTAYGLKPGANIKVEINGRQYEASATGDGQYDAFVKSLRYIYKKYLDRTFPILQNYAVTIPPGGRTDALVQTVITWNDNGRIMRTRGLDADQTEAAIKATFKMLNIYENEQKEEL</sequence>
<dbReference type="PANTHER" id="PTHR10277:SF57">
    <property type="entry name" value="(R)-CITRAMALATE SYNTHASE CIMA"/>
    <property type="match status" value="1"/>
</dbReference>
<evidence type="ECO:0000259" key="6">
    <source>
        <dbReference type="PROSITE" id="PS50991"/>
    </source>
</evidence>
<evidence type="ECO:0000256" key="3">
    <source>
        <dbReference type="ARBA" id="ARBA00023211"/>
    </source>
</evidence>
<dbReference type="PANTHER" id="PTHR10277">
    <property type="entry name" value="HOMOCITRATE SYNTHASE-RELATED"/>
    <property type="match status" value="1"/>
</dbReference>
<dbReference type="InterPro" id="IPR054691">
    <property type="entry name" value="LeuA/HCS_post-cat"/>
</dbReference>
<dbReference type="Gene3D" id="3.30.160.340">
    <property type="match status" value="1"/>
</dbReference>
<evidence type="ECO:0000256" key="5">
    <source>
        <dbReference type="RuleBase" id="RU003523"/>
    </source>
</evidence>
<dbReference type="Pfam" id="PF08502">
    <property type="entry name" value="LeuA_dimer"/>
    <property type="match status" value="1"/>
</dbReference>
<dbReference type="PROSITE" id="PS00815">
    <property type="entry name" value="AIPM_HOMOCIT_SYNTH_1"/>
    <property type="match status" value="1"/>
</dbReference>
<organism evidence="7 8">
    <name type="scientific">Xylanibacter ruminicola</name>
    <name type="common">Prevotella ruminicola</name>
    <dbReference type="NCBI Taxonomy" id="839"/>
    <lineage>
        <taxon>Bacteria</taxon>
        <taxon>Pseudomonadati</taxon>
        <taxon>Bacteroidota</taxon>
        <taxon>Bacteroidia</taxon>
        <taxon>Bacteroidales</taxon>
        <taxon>Prevotellaceae</taxon>
        <taxon>Xylanibacter</taxon>
    </lineage>
</organism>
<proteinExistence type="inferred from homology"/>
<evidence type="ECO:0000256" key="2">
    <source>
        <dbReference type="ARBA" id="ARBA00022679"/>
    </source>
</evidence>
<reference evidence="7 8" key="1">
    <citation type="submission" date="2016-10" db="EMBL/GenBank/DDBJ databases">
        <authorList>
            <person name="de Groot N.N."/>
        </authorList>
    </citation>
    <scope>NUCLEOTIDE SEQUENCE [LARGE SCALE GENOMIC DNA]</scope>
    <source>
        <strain evidence="7 8">AR32</strain>
    </source>
</reference>
<dbReference type="SUPFAM" id="SSF110921">
    <property type="entry name" value="2-isopropylmalate synthase LeuA, allosteric (dimerisation) domain"/>
    <property type="match status" value="1"/>
</dbReference>
<keyword evidence="3" id="KW-0464">Manganese</keyword>
<dbReference type="Proteomes" id="UP000236735">
    <property type="component" value="Unassembled WGS sequence"/>
</dbReference>
<dbReference type="Gene3D" id="3.30.160.740">
    <property type="match status" value="1"/>
</dbReference>
<gene>
    <name evidence="7" type="ORF">SAMN05216354_2408</name>
</gene>
<dbReference type="GO" id="GO:0009098">
    <property type="term" value="P:L-leucine biosynthetic process"/>
    <property type="evidence" value="ECO:0007669"/>
    <property type="project" value="InterPro"/>
</dbReference>
<accession>A0A1H5WKN0</accession>
<keyword evidence="2 5" id="KW-0808">Transferase</keyword>
<dbReference type="SMART" id="SM00917">
    <property type="entry name" value="LeuA_dimer"/>
    <property type="match status" value="1"/>
</dbReference>
<dbReference type="RefSeq" id="WP_103916078.1">
    <property type="nucleotide sequence ID" value="NZ_FNUV01000006.1"/>
</dbReference>
<comment type="similarity">
    <text evidence="5">Belongs to the alpha-IPM synthase/homocitrate synthase family.</text>
</comment>
<dbReference type="Pfam" id="PF22617">
    <property type="entry name" value="HCS_D2"/>
    <property type="match status" value="1"/>
</dbReference>